<evidence type="ECO:0000256" key="6">
    <source>
        <dbReference type="ARBA" id="ARBA00004496"/>
    </source>
</evidence>
<evidence type="ECO:0000256" key="10">
    <source>
        <dbReference type="ARBA" id="ARBA00022490"/>
    </source>
</evidence>
<comment type="cofactor">
    <cofactor evidence="5">
        <name>Zn(2+)</name>
        <dbReference type="ChEBI" id="CHEBI:29105"/>
    </cofactor>
</comment>
<evidence type="ECO:0000256" key="14">
    <source>
        <dbReference type="ARBA" id="ARBA00032464"/>
    </source>
</evidence>
<proteinExistence type="inferred from homology"/>
<evidence type="ECO:0000259" key="15">
    <source>
        <dbReference type="Pfam" id="PF08450"/>
    </source>
</evidence>
<keyword evidence="13" id="KW-0106">Calcium</keyword>
<dbReference type="InParanoid" id="A0A482XKU6"/>
<evidence type="ECO:0000313" key="16">
    <source>
        <dbReference type="EMBL" id="RZF46453.1"/>
    </source>
</evidence>
<evidence type="ECO:0000256" key="7">
    <source>
        <dbReference type="ARBA" id="ARBA00008853"/>
    </source>
</evidence>
<dbReference type="EC" id="3.1.1.17" evidence="8"/>
<dbReference type="AlphaFoldDB" id="A0A482XKU6"/>
<dbReference type="GO" id="GO:0005509">
    <property type="term" value="F:calcium ion binding"/>
    <property type="evidence" value="ECO:0007669"/>
    <property type="project" value="InterPro"/>
</dbReference>
<evidence type="ECO:0000256" key="5">
    <source>
        <dbReference type="ARBA" id="ARBA00001947"/>
    </source>
</evidence>
<evidence type="ECO:0000256" key="13">
    <source>
        <dbReference type="ARBA" id="ARBA00022837"/>
    </source>
</evidence>
<dbReference type="PRINTS" id="PR01791">
    <property type="entry name" value="REGUCALCIN"/>
</dbReference>
<dbReference type="PANTHER" id="PTHR10907">
    <property type="entry name" value="REGUCALCIN"/>
    <property type="match status" value="1"/>
</dbReference>
<reference evidence="16 17" key="1">
    <citation type="journal article" date="2017" name="Gigascience">
        <title>Genome sequence of the small brown planthopper, Laodelphax striatellus.</title>
        <authorList>
            <person name="Zhu J."/>
            <person name="Jiang F."/>
            <person name="Wang X."/>
            <person name="Yang P."/>
            <person name="Bao Y."/>
            <person name="Zhao W."/>
            <person name="Wang W."/>
            <person name="Lu H."/>
            <person name="Wang Q."/>
            <person name="Cui N."/>
            <person name="Li J."/>
            <person name="Chen X."/>
            <person name="Luo L."/>
            <person name="Yu J."/>
            <person name="Kang L."/>
            <person name="Cui F."/>
        </authorList>
    </citation>
    <scope>NUCLEOTIDE SEQUENCE [LARGE SCALE GENOMIC DNA]</scope>
    <source>
        <strain evidence="16">Lst14</strain>
    </source>
</reference>
<dbReference type="GO" id="GO:0005737">
    <property type="term" value="C:cytoplasm"/>
    <property type="evidence" value="ECO:0007669"/>
    <property type="project" value="UniProtKB-SubCell"/>
</dbReference>
<dbReference type="SUPFAM" id="SSF63829">
    <property type="entry name" value="Calcium-dependent phosphotriesterase"/>
    <property type="match status" value="1"/>
</dbReference>
<comment type="cofactor">
    <cofactor evidence="4">
        <name>Mg(2+)</name>
        <dbReference type="ChEBI" id="CHEBI:18420"/>
    </cofactor>
</comment>
<protein>
    <recommendedName>
        <fullName evidence="9">Regucalcin</fullName>
        <ecNumber evidence="8">3.1.1.17</ecNumber>
    </recommendedName>
    <alternativeName>
        <fullName evidence="14">Gluconolactonase</fullName>
    </alternativeName>
</protein>
<dbReference type="GO" id="GO:0004341">
    <property type="term" value="F:gluconolactonase activity"/>
    <property type="evidence" value="ECO:0007669"/>
    <property type="project" value="UniProtKB-EC"/>
</dbReference>
<keyword evidence="11" id="KW-0479">Metal-binding</keyword>
<evidence type="ECO:0000256" key="2">
    <source>
        <dbReference type="ARBA" id="ARBA00001913"/>
    </source>
</evidence>
<dbReference type="STRING" id="195883.A0A482XKU6"/>
<dbReference type="OrthoDB" id="423498at2759"/>
<dbReference type="InterPro" id="IPR008367">
    <property type="entry name" value="Regucalcin"/>
</dbReference>
<dbReference type="EMBL" id="QKKF02006307">
    <property type="protein sequence ID" value="RZF46453.1"/>
    <property type="molecule type" value="Genomic_DNA"/>
</dbReference>
<sequence length="352" mass="38725">MILETGSLIMIFYYIRPITCLWIFNNIASSSGLGDDNYVVKPISDKQFMWANSPFWDVKSQMLYFADITGGTVSSYNPLTGRLCTTKVVEESNSTVSFIIPIKGKTNQFVSSLGYNVTSITWDGRGKIKSKPKFIAQLATNTSIFIHSAKADPMSRLWAETIGPIGVKDGQPVPDSGAGSVYMLTADKKVIKRISNVDVPDGLAWNAQKTKFYFIDAFSGNVSSYDYDNESGEISNRKTIFILKQHNITGFPTGATTDTEGKLWVGVFFAGQVLRIDPDTGKLLRSIKIPGKQVTSVAFGGKRLETLYVTTSQILQEISPPTKNDGRVYYVTGLKSSGKPIMGYPARSVNFT</sequence>
<evidence type="ECO:0000256" key="12">
    <source>
        <dbReference type="ARBA" id="ARBA00022801"/>
    </source>
</evidence>
<gene>
    <name evidence="16" type="ORF">LSTR_LSTR012528</name>
</gene>
<evidence type="ECO:0000256" key="11">
    <source>
        <dbReference type="ARBA" id="ARBA00022723"/>
    </source>
</evidence>
<keyword evidence="17" id="KW-1185">Reference proteome</keyword>
<comment type="caution">
    <text evidence="16">The sequence shown here is derived from an EMBL/GenBank/DDBJ whole genome shotgun (WGS) entry which is preliminary data.</text>
</comment>
<dbReference type="SMR" id="A0A482XKU6"/>
<dbReference type="InterPro" id="IPR011042">
    <property type="entry name" value="6-blade_b-propeller_TolB-like"/>
</dbReference>
<dbReference type="Proteomes" id="UP000291343">
    <property type="component" value="Unassembled WGS sequence"/>
</dbReference>
<evidence type="ECO:0000256" key="1">
    <source>
        <dbReference type="ARBA" id="ARBA00001589"/>
    </source>
</evidence>
<keyword evidence="12" id="KW-0378">Hydrolase</keyword>
<keyword evidence="10" id="KW-0963">Cytoplasm</keyword>
<evidence type="ECO:0000256" key="8">
    <source>
        <dbReference type="ARBA" id="ARBA00013227"/>
    </source>
</evidence>
<evidence type="ECO:0000256" key="9">
    <source>
        <dbReference type="ARBA" id="ARBA00016808"/>
    </source>
</evidence>
<dbReference type="InterPro" id="IPR013658">
    <property type="entry name" value="SGL"/>
</dbReference>
<evidence type="ECO:0000256" key="3">
    <source>
        <dbReference type="ARBA" id="ARBA00001936"/>
    </source>
</evidence>
<comment type="cofactor">
    <cofactor evidence="3">
        <name>Mn(2+)</name>
        <dbReference type="ChEBI" id="CHEBI:29035"/>
    </cofactor>
</comment>
<evidence type="ECO:0000313" key="17">
    <source>
        <dbReference type="Proteomes" id="UP000291343"/>
    </source>
</evidence>
<dbReference type="PANTHER" id="PTHR10907:SF66">
    <property type="entry name" value="MIP34848P1-RELATED"/>
    <property type="match status" value="1"/>
</dbReference>
<dbReference type="Pfam" id="PF08450">
    <property type="entry name" value="SGL"/>
    <property type="match status" value="1"/>
</dbReference>
<feature type="domain" description="SMP-30/Gluconolactonase/LRE-like region" evidence="15">
    <location>
        <begin position="50"/>
        <end position="312"/>
    </location>
</feature>
<comment type="subcellular location">
    <subcellularLocation>
        <location evidence="6">Cytoplasm</location>
    </subcellularLocation>
</comment>
<dbReference type="Gene3D" id="2.120.10.30">
    <property type="entry name" value="TolB, C-terminal domain"/>
    <property type="match status" value="1"/>
</dbReference>
<evidence type="ECO:0000256" key="4">
    <source>
        <dbReference type="ARBA" id="ARBA00001946"/>
    </source>
</evidence>
<comment type="cofactor">
    <cofactor evidence="2">
        <name>Ca(2+)</name>
        <dbReference type="ChEBI" id="CHEBI:29108"/>
    </cofactor>
</comment>
<accession>A0A482XKU6</accession>
<comment type="similarity">
    <text evidence="7">Belongs to the SMP-30/CGR1 family.</text>
</comment>
<dbReference type="GO" id="GO:0030234">
    <property type="term" value="F:enzyme regulator activity"/>
    <property type="evidence" value="ECO:0007669"/>
    <property type="project" value="InterPro"/>
</dbReference>
<organism evidence="16 17">
    <name type="scientific">Laodelphax striatellus</name>
    <name type="common">Small brown planthopper</name>
    <name type="synonym">Delphax striatella</name>
    <dbReference type="NCBI Taxonomy" id="195883"/>
    <lineage>
        <taxon>Eukaryota</taxon>
        <taxon>Metazoa</taxon>
        <taxon>Ecdysozoa</taxon>
        <taxon>Arthropoda</taxon>
        <taxon>Hexapoda</taxon>
        <taxon>Insecta</taxon>
        <taxon>Pterygota</taxon>
        <taxon>Neoptera</taxon>
        <taxon>Paraneoptera</taxon>
        <taxon>Hemiptera</taxon>
        <taxon>Auchenorrhyncha</taxon>
        <taxon>Fulgoroidea</taxon>
        <taxon>Delphacidae</taxon>
        <taxon>Criomorphinae</taxon>
        <taxon>Laodelphax</taxon>
    </lineage>
</organism>
<name>A0A482XKU6_LAOST</name>
<dbReference type="PRINTS" id="PR01790">
    <property type="entry name" value="SMP30FAMILY"/>
</dbReference>
<dbReference type="GO" id="GO:0019853">
    <property type="term" value="P:L-ascorbic acid biosynthetic process"/>
    <property type="evidence" value="ECO:0007669"/>
    <property type="project" value="TreeGrafter"/>
</dbReference>
<dbReference type="InterPro" id="IPR005511">
    <property type="entry name" value="SMP-30"/>
</dbReference>
<comment type="catalytic activity">
    <reaction evidence="1">
        <text>D-glucono-1,5-lactone + H2O = D-gluconate + H(+)</text>
        <dbReference type="Rhea" id="RHEA:10440"/>
        <dbReference type="ChEBI" id="CHEBI:15377"/>
        <dbReference type="ChEBI" id="CHEBI:15378"/>
        <dbReference type="ChEBI" id="CHEBI:16217"/>
        <dbReference type="ChEBI" id="CHEBI:18391"/>
        <dbReference type="EC" id="3.1.1.17"/>
    </reaction>
</comment>